<dbReference type="AlphaFoldDB" id="A0A2R4W0R0"/>
<dbReference type="PANTHER" id="PTHR45138">
    <property type="entry name" value="REGULATORY COMPONENTS OF SENSORY TRANSDUCTION SYSTEM"/>
    <property type="match status" value="1"/>
</dbReference>
<dbReference type="SMART" id="SM00267">
    <property type="entry name" value="GGDEF"/>
    <property type="match status" value="1"/>
</dbReference>
<dbReference type="Proteomes" id="UP000244792">
    <property type="component" value="Chromosome"/>
</dbReference>
<dbReference type="RefSeq" id="WP_108309093.1">
    <property type="nucleotide sequence ID" value="NZ_CP020921.1"/>
</dbReference>
<evidence type="ECO:0000256" key="2">
    <source>
        <dbReference type="ARBA" id="ARBA00034247"/>
    </source>
</evidence>
<dbReference type="EC" id="2.7.7.65" evidence="1"/>
<dbReference type="GO" id="GO:0005886">
    <property type="term" value="C:plasma membrane"/>
    <property type="evidence" value="ECO:0007669"/>
    <property type="project" value="TreeGrafter"/>
</dbReference>
<dbReference type="EMBL" id="CP020921">
    <property type="protein sequence ID" value="AWB10280.1"/>
    <property type="molecule type" value="Genomic_DNA"/>
</dbReference>
<sequence>MDPDDVEQLSFNTFSYFTNNVLLNEEKLKILLFNILENFEDAIVIYDNNLRCIFYNSKYLNILNLNSKEINFFNHTLKEANNLLSKKVINPTVFLNRNSEILDLSRETSDIIELTNDTILERHSIPFSGSPDFKGKIIIYKDITKKIQENISASLDQEIITTVIQNLPFYLLIVDRNKNIIFANQQAKNFDNLSSTCYKLLFGRENPCENCQLEIVVSQKINYAFETNFKNNKTFSVIISNLKSSLDNDLVSIFAMDISKHKEVESKNLYLSYIDPLTGILNRRGFFVFIKSNYERVKLNNKKLFLFFFDIDGLKKINDSYGHINGDIAIKNIAKILKSALRDSDLLARFGGDEFVALVVCNSQSNTDQILNRISKKIHDLNSSKILNFNLSVSCGISEVKPDQLQEIDKIIHKADQAMYLEKKQKKKL</sequence>
<dbReference type="GO" id="GO:0043709">
    <property type="term" value="P:cell adhesion involved in single-species biofilm formation"/>
    <property type="evidence" value="ECO:0007669"/>
    <property type="project" value="TreeGrafter"/>
</dbReference>
<name>A0A2R4W0R0_THEAF</name>
<reference evidence="4 5" key="1">
    <citation type="submission" date="2017-04" db="EMBL/GenBank/DDBJ databases">
        <title>Genomic insights into metabolism of Thermodesulfobium acidiphilum.</title>
        <authorList>
            <person name="Toshchakov S.V."/>
            <person name="Frolov E.N."/>
            <person name="Kublanov I.V."/>
            <person name="Samarov N.I."/>
            <person name="Novikov A."/>
            <person name="Lebedinsky A.V."/>
            <person name="Bonch-Osmolovskaya E.A."/>
            <person name="Chernyh N.A."/>
        </authorList>
    </citation>
    <scope>NUCLEOTIDE SEQUENCE [LARGE SCALE GENOMIC DNA]</scope>
    <source>
        <strain evidence="4 5">3127-1</strain>
    </source>
</reference>
<dbReference type="OrthoDB" id="9783388at2"/>
<dbReference type="PANTHER" id="PTHR45138:SF9">
    <property type="entry name" value="DIGUANYLATE CYCLASE DGCM-RELATED"/>
    <property type="match status" value="1"/>
</dbReference>
<dbReference type="GO" id="GO:1902201">
    <property type="term" value="P:negative regulation of bacterial-type flagellum-dependent cell motility"/>
    <property type="evidence" value="ECO:0007669"/>
    <property type="project" value="TreeGrafter"/>
</dbReference>
<evidence type="ECO:0000313" key="4">
    <source>
        <dbReference type="EMBL" id="AWB10280.1"/>
    </source>
</evidence>
<evidence type="ECO:0000256" key="1">
    <source>
        <dbReference type="ARBA" id="ARBA00012528"/>
    </source>
</evidence>
<dbReference type="InterPro" id="IPR050469">
    <property type="entry name" value="Diguanylate_Cyclase"/>
</dbReference>
<protein>
    <recommendedName>
        <fullName evidence="1">diguanylate cyclase</fullName>
        <ecNumber evidence="1">2.7.7.65</ecNumber>
    </recommendedName>
</protein>
<evidence type="ECO:0000259" key="3">
    <source>
        <dbReference type="PROSITE" id="PS50887"/>
    </source>
</evidence>
<dbReference type="InterPro" id="IPR029787">
    <property type="entry name" value="Nucleotide_cyclase"/>
</dbReference>
<dbReference type="InterPro" id="IPR043128">
    <property type="entry name" value="Rev_trsase/Diguanyl_cyclase"/>
</dbReference>
<evidence type="ECO:0000313" key="5">
    <source>
        <dbReference type="Proteomes" id="UP000244792"/>
    </source>
</evidence>
<comment type="catalytic activity">
    <reaction evidence="2">
        <text>2 GTP = 3',3'-c-di-GMP + 2 diphosphate</text>
        <dbReference type="Rhea" id="RHEA:24898"/>
        <dbReference type="ChEBI" id="CHEBI:33019"/>
        <dbReference type="ChEBI" id="CHEBI:37565"/>
        <dbReference type="ChEBI" id="CHEBI:58805"/>
        <dbReference type="EC" id="2.7.7.65"/>
    </reaction>
</comment>
<dbReference type="PROSITE" id="PS50887">
    <property type="entry name" value="GGDEF"/>
    <property type="match status" value="1"/>
</dbReference>
<dbReference type="Gene3D" id="3.30.70.270">
    <property type="match status" value="1"/>
</dbReference>
<gene>
    <name evidence="4" type="ORF">TDSAC_0925</name>
</gene>
<dbReference type="KEGG" id="taci:TDSAC_0925"/>
<proteinExistence type="predicted"/>
<dbReference type="NCBIfam" id="TIGR00254">
    <property type="entry name" value="GGDEF"/>
    <property type="match status" value="1"/>
</dbReference>
<feature type="domain" description="GGDEF" evidence="3">
    <location>
        <begin position="302"/>
        <end position="429"/>
    </location>
</feature>
<dbReference type="SUPFAM" id="SSF55073">
    <property type="entry name" value="Nucleotide cyclase"/>
    <property type="match status" value="1"/>
</dbReference>
<dbReference type="InterPro" id="IPR000160">
    <property type="entry name" value="GGDEF_dom"/>
</dbReference>
<dbReference type="CDD" id="cd01949">
    <property type="entry name" value="GGDEF"/>
    <property type="match status" value="1"/>
</dbReference>
<dbReference type="Pfam" id="PF00990">
    <property type="entry name" value="GGDEF"/>
    <property type="match status" value="1"/>
</dbReference>
<accession>A0A2R4W0R0</accession>
<keyword evidence="5" id="KW-1185">Reference proteome</keyword>
<dbReference type="GO" id="GO:0052621">
    <property type="term" value="F:diguanylate cyclase activity"/>
    <property type="evidence" value="ECO:0007669"/>
    <property type="project" value="UniProtKB-EC"/>
</dbReference>
<organism evidence="4 5">
    <name type="scientific">Thermodesulfobium acidiphilum</name>
    <dbReference type="NCBI Taxonomy" id="1794699"/>
    <lineage>
        <taxon>Bacteria</taxon>
        <taxon>Pseudomonadati</taxon>
        <taxon>Thermodesulfobiota</taxon>
        <taxon>Thermodesulfobiia</taxon>
        <taxon>Thermodesulfobiales</taxon>
        <taxon>Thermodesulfobiaceae</taxon>
        <taxon>Thermodesulfobium</taxon>
    </lineage>
</organism>
<dbReference type="Gene3D" id="3.30.450.20">
    <property type="entry name" value="PAS domain"/>
    <property type="match status" value="1"/>
</dbReference>